<evidence type="ECO:0000256" key="1">
    <source>
        <dbReference type="SAM" id="Phobius"/>
    </source>
</evidence>
<dbReference type="AlphaFoldDB" id="A0A1H7D265"/>
<evidence type="ECO:0000313" key="3">
    <source>
        <dbReference type="Proteomes" id="UP000199662"/>
    </source>
</evidence>
<dbReference type="EMBL" id="FNZK01000029">
    <property type="protein sequence ID" value="SEJ96013.1"/>
    <property type="molecule type" value="Genomic_DNA"/>
</dbReference>
<reference evidence="3" key="1">
    <citation type="submission" date="2016-10" db="EMBL/GenBank/DDBJ databases">
        <authorList>
            <person name="Varghese N."/>
            <person name="Submissions S."/>
        </authorList>
    </citation>
    <scope>NUCLEOTIDE SEQUENCE [LARGE SCALE GENOMIC DNA]</scope>
    <source>
        <strain evidence="3">DSM 2179</strain>
    </source>
</reference>
<keyword evidence="1" id="KW-0812">Transmembrane</keyword>
<accession>A0A1H7D265</accession>
<evidence type="ECO:0000313" key="2">
    <source>
        <dbReference type="EMBL" id="SEJ96013.1"/>
    </source>
</evidence>
<protein>
    <submittedName>
        <fullName evidence="2">YvrJ protein family protein</fullName>
    </submittedName>
</protein>
<keyword evidence="1" id="KW-1133">Transmembrane helix</keyword>
<sequence length="54" mass="5937">MDGNILTAIAQVGFPIVITLYLLIKFQKSLDVFADKIGDLAGEIKELSAMIRKN</sequence>
<keyword evidence="3" id="KW-1185">Reference proteome</keyword>
<dbReference type="Proteomes" id="UP000199662">
    <property type="component" value="Unassembled WGS sequence"/>
</dbReference>
<dbReference type="InterPro" id="IPR024419">
    <property type="entry name" value="YvrJ"/>
</dbReference>
<proteinExistence type="predicted"/>
<dbReference type="Pfam" id="PF12841">
    <property type="entry name" value="YvrJ"/>
    <property type="match status" value="1"/>
</dbReference>
<gene>
    <name evidence="2" type="ORF">SAMN05660742_12918</name>
</gene>
<name>A0A1H7D265_9FIRM</name>
<dbReference type="RefSeq" id="WP_019552841.1">
    <property type="nucleotide sequence ID" value="NZ_FNZK01000029.1"/>
</dbReference>
<feature type="transmembrane region" description="Helical" evidence="1">
    <location>
        <begin position="6"/>
        <end position="24"/>
    </location>
</feature>
<keyword evidence="1" id="KW-0472">Membrane</keyword>
<organism evidence="2 3">
    <name type="scientific">Propionispira arboris</name>
    <dbReference type="NCBI Taxonomy" id="84035"/>
    <lineage>
        <taxon>Bacteria</taxon>
        <taxon>Bacillati</taxon>
        <taxon>Bacillota</taxon>
        <taxon>Negativicutes</taxon>
        <taxon>Selenomonadales</taxon>
        <taxon>Selenomonadaceae</taxon>
        <taxon>Propionispira</taxon>
    </lineage>
</organism>